<sequence>MALNLRQRQTGCVIRMLNLNQTPNATIGSANSSEQVYKVLILDKFCRDVLSPLIHVKDLRKHGITLYFLIEKERQTIPDVPAIYFLQPNSANISRIISDASRSLYDTFHLNFSTSIPRPLLEDLATGLLNSDSVSRVGKIYDQYLEFISLEDNMFSLAQPTTYVQLNDPKAGEREIEEIVEKIVAGLFSVLVTLGVVPIIRCGGGGPAEMVASALDAKLRDHLLTKNNLFTEGGNLGSSFQRPLLCIFDRNFEPSVAIQHDWTYRPLVHDVLGLKLNRLTVQGEKGGTQSYELDYSDPFWVSNASSPFPKAAEEIQAQLDKYKQDVDDVNQRTGAHDGADIDGSDLIGHTKHLMNAVNSLPELTERKKLIDKHMNILSVLLDKIKERTLDAYCTLESDMLVKESIDRNAFLSALRGNGIKTDKLRLAII</sequence>
<comment type="caution">
    <text evidence="2">The sequence shown here is derived from an EMBL/GenBank/DDBJ whole genome shotgun (WGS) entry which is preliminary data.</text>
</comment>
<gene>
    <name evidence="2" type="ORF">H6P81_003164</name>
</gene>
<name>A0AAV7FFP2_ARIFI</name>
<dbReference type="SUPFAM" id="SSF56815">
    <property type="entry name" value="Sec1/munc18-like (SM) proteins"/>
    <property type="match status" value="1"/>
</dbReference>
<dbReference type="Gene3D" id="3.40.50.2060">
    <property type="match status" value="1"/>
</dbReference>
<comment type="similarity">
    <text evidence="1">Belongs to the STXBP/unc-18/SEC1 family.</text>
</comment>
<dbReference type="GO" id="GO:0016192">
    <property type="term" value="P:vesicle-mediated transport"/>
    <property type="evidence" value="ECO:0007669"/>
    <property type="project" value="InterPro"/>
</dbReference>
<dbReference type="InterPro" id="IPR027482">
    <property type="entry name" value="Sec1-like_dom2"/>
</dbReference>
<evidence type="ECO:0000256" key="1">
    <source>
        <dbReference type="ARBA" id="ARBA00009884"/>
    </source>
</evidence>
<dbReference type="InterPro" id="IPR043127">
    <property type="entry name" value="Sec-1-like_dom3a"/>
</dbReference>
<dbReference type="EMBL" id="JAINDJ010000002">
    <property type="protein sequence ID" value="KAG9458656.1"/>
    <property type="molecule type" value="Genomic_DNA"/>
</dbReference>
<proteinExistence type="inferred from homology"/>
<dbReference type="Gene3D" id="3.40.50.1910">
    <property type="match status" value="1"/>
</dbReference>
<dbReference type="InterPro" id="IPR036045">
    <property type="entry name" value="Sec1-like_sf"/>
</dbReference>
<dbReference type="Proteomes" id="UP000825729">
    <property type="component" value="Unassembled WGS sequence"/>
</dbReference>
<evidence type="ECO:0000313" key="3">
    <source>
        <dbReference type="Proteomes" id="UP000825729"/>
    </source>
</evidence>
<evidence type="ECO:0000313" key="2">
    <source>
        <dbReference type="EMBL" id="KAG9458656.1"/>
    </source>
</evidence>
<dbReference type="AlphaFoldDB" id="A0AAV7FFP2"/>
<accession>A0AAV7FFP2</accession>
<keyword evidence="3" id="KW-1185">Reference proteome</keyword>
<dbReference type="InterPro" id="IPR001619">
    <property type="entry name" value="Sec1-like"/>
</dbReference>
<dbReference type="Gene3D" id="3.90.830.10">
    <property type="entry name" value="Syntaxin Binding Protein 1, Chain A, domain 2"/>
    <property type="match status" value="1"/>
</dbReference>
<reference evidence="2 3" key="1">
    <citation type="submission" date="2021-07" db="EMBL/GenBank/DDBJ databases">
        <title>The Aristolochia fimbriata genome: insights into angiosperm evolution, floral development and chemical biosynthesis.</title>
        <authorList>
            <person name="Jiao Y."/>
        </authorList>
    </citation>
    <scope>NUCLEOTIDE SEQUENCE [LARGE SCALE GENOMIC DNA]</scope>
    <source>
        <strain evidence="2">IBCAS-2021</strain>
        <tissue evidence="2">Leaf</tissue>
    </source>
</reference>
<organism evidence="2 3">
    <name type="scientific">Aristolochia fimbriata</name>
    <name type="common">White veined hardy Dutchman's pipe vine</name>
    <dbReference type="NCBI Taxonomy" id="158543"/>
    <lineage>
        <taxon>Eukaryota</taxon>
        <taxon>Viridiplantae</taxon>
        <taxon>Streptophyta</taxon>
        <taxon>Embryophyta</taxon>
        <taxon>Tracheophyta</taxon>
        <taxon>Spermatophyta</taxon>
        <taxon>Magnoliopsida</taxon>
        <taxon>Magnoliidae</taxon>
        <taxon>Piperales</taxon>
        <taxon>Aristolochiaceae</taxon>
        <taxon>Aristolochia</taxon>
    </lineage>
</organism>
<dbReference type="PANTHER" id="PTHR11679">
    <property type="entry name" value="VESICLE PROTEIN SORTING-ASSOCIATED"/>
    <property type="match status" value="1"/>
</dbReference>
<protein>
    <submittedName>
        <fullName evidence="2">Uncharacterized protein</fullName>
    </submittedName>
</protein>
<dbReference type="InterPro" id="IPR043154">
    <property type="entry name" value="Sec-1-like_dom1"/>
</dbReference>
<dbReference type="Pfam" id="PF00995">
    <property type="entry name" value="Sec1"/>
    <property type="match status" value="1"/>
</dbReference>